<dbReference type="HOGENOM" id="CLU_2592968_0_0_1"/>
<sequence>MYHLNRVPDENGSSNQLDEKQDHEQTPSYRENAKISGSKGFLSKTTTILLCRSRKPLWKMDLKTGENDREIKSEICRERR</sequence>
<gene>
    <name evidence="2" type="ORF">AMTR_s00088p00091390</name>
</gene>
<feature type="region of interest" description="Disordered" evidence="1">
    <location>
        <begin position="1"/>
        <end position="37"/>
    </location>
</feature>
<dbReference type="EMBL" id="KI394998">
    <property type="protein sequence ID" value="ERM99539.1"/>
    <property type="molecule type" value="Genomic_DNA"/>
</dbReference>
<protein>
    <submittedName>
        <fullName evidence="2">Uncharacterized protein</fullName>
    </submittedName>
</protein>
<keyword evidence="3" id="KW-1185">Reference proteome</keyword>
<reference evidence="3" key="1">
    <citation type="journal article" date="2013" name="Science">
        <title>The Amborella genome and the evolution of flowering plants.</title>
        <authorList>
            <consortium name="Amborella Genome Project"/>
        </authorList>
    </citation>
    <scope>NUCLEOTIDE SEQUENCE [LARGE SCALE GENOMIC DNA]</scope>
</reference>
<dbReference type="Gramene" id="ERM99539">
    <property type="protein sequence ID" value="ERM99539"/>
    <property type="gene ID" value="AMTR_s00088p00091390"/>
</dbReference>
<name>W1NXW8_AMBTC</name>
<evidence type="ECO:0000313" key="3">
    <source>
        <dbReference type="Proteomes" id="UP000017836"/>
    </source>
</evidence>
<organism evidence="2 3">
    <name type="scientific">Amborella trichopoda</name>
    <dbReference type="NCBI Taxonomy" id="13333"/>
    <lineage>
        <taxon>Eukaryota</taxon>
        <taxon>Viridiplantae</taxon>
        <taxon>Streptophyta</taxon>
        <taxon>Embryophyta</taxon>
        <taxon>Tracheophyta</taxon>
        <taxon>Spermatophyta</taxon>
        <taxon>Magnoliopsida</taxon>
        <taxon>Amborellales</taxon>
        <taxon>Amborellaceae</taxon>
        <taxon>Amborella</taxon>
    </lineage>
</organism>
<dbReference type="AlphaFoldDB" id="W1NXW8"/>
<proteinExistence type="predicted"/>
<evidence type="ECO:0000313" key="2">
    <source>
        <dbReference type="EMBL" id="ERM99539.1"/>
    </source>
</evidence>
<accession>W1NXW8</accession>
<dbReference type="Proteomes" id="UP000017836">
    <property type="component" value="Unassembled WGS sequence"/>
</dbReference>
<evidence type="ECO:0000256" key="1">
    <source>
        <dbReference type="SAM" id="MobiDB-lite"/>
    </source>
</evidence>